<organism evidence="1 2">
    <name type="scientific">Eiseniibacteriota bacterium</name>
    <dbReference type="NCBI Taxonomy" id="2212470"/>
    <lineage>
        <taxon>Bacteria</taxon>
        <taxon>Candidatus Eiseniibacteriota</taxon>
    </lineage>
</organism>
<sequence length="222" mass="23816">MPDASIALFAKAPVPGYVKTRLVPPLTHEDAARIARASLEDTARFLVPEVPASWTLFLDGDPDPGLRGLAEETGLPILPQRGATLGERLKAAFRELRARGASRVLAIGSDAPTLDPRRIHEAIESLEICDVALGPTEDGGYYLIGTSGEHEQIFDGIPWGSDATAAVTLERARGLKLEVRLLQPWYDLDDTASLRRAYEAAPRGGSLRGVLEGVGERLASDG</sequence>
<comment type="caution">
    <text evidence="1">The sequence shown here is derived from an EMBL/GenBank/DDBJ whole genome shotgun (WGS) entry which is preliminary data.</text>
</comment>
<keyword evidence="1" id="KW-0808">Transferase</keyword>
<accession>A0A538T4G2</accession>
<dbReference type="EMBL" id="VBOV01000124">
    <property type="protein sequence ID" value="TMQ58532.1"/>
    <property type="molecule type" value="Genomic_DNA"/>
</dbReference>
<reference evidence="1 2" key="1">
    <citation type="journal article" date="2019" name="Nat. Microbiol.">
        <title>Mediterranean grassland soil C-N compound turnover is dependent on rainfall and depth, and is mediated by genomically divergent microorganisms.</title>
        <authorList>
            <person name="Diamond S."/>
            <person name="Andeer P.F."/>
            <person name="Li Z."/>
            <person name="Crits-Christoph A."/>
            <person name="Burstein D."/>
            <person name="Anantharaman K."/>
            <person name="Lane K.R."/>
            <person name="Thomas B.C."/>
            <person name="Pan C."/>
            <person name="Northen T.R."/>
            <person name="Banfield J.F."/>
        </authorList>
    </citation>
    <scope>NUCLEOTIDE SEQUENCE [LARGE SCALE GENOMIC DNA]</scope>
    <source>
        <strain evidence="1">WS_5</strain>
    </source>
</reference>
<protein>
    <submittedName>
        <fullName evidence="1">Glycosyltransferase</fullName>
    </submittedName>
</protein>
<dbReference type="NCBIfam" id="TIGR04282">
    <property type="entry name" value="glyco_like_cofC"/>
    <property type="match status" value="1"/>
</dbReference>
<proteinExistence type="predicted"/>
<dbReference type="AlphaFoldDB" id="A0A538T4G2"/>
<dbReference type="InterPro" id="IPR029044">
    <property type="entry name" value="Nucleotide-diphossugar_trans"/>
</dbReference>
<name>A0A538T4G2_UNCEI</name>
<dbReference type="PANTHER" id="PTHR36529">
    <property type="entry name" value="SLL1095 PROTEIN"/>
    <property type="match status" value="1"/>
</dbReference>
<dbReference type="Pfam" id="PF09837">
    <property type="entry name" value="DUF2064"/>
    <property type="match status" value="1"/>
</dbReference>
<gene>
    <name evidence="1" type="ORF">E6K75_05215</name>
</gene>
<evidence type="ECO:0000313" key="1">
    <source>
        <dbReference type="EMBL" id="TMQ58532.1"/>
    </source>
</evidence>
<dbReference type="Proteomes" id="UP000320913">
    <property type="component" value="Unassembled WGS sequence"/>
</dbReference>
<dbReference type="PANTHER" id="PTHR36529:SF1">
    <property type="entry name" value="GLYCOSYLTRANSFERASE"/>
    <property type="match status" value="1"/>
</dbReference>
<evidence type="ECO:0000313" key="2">
    <source>
        <dbReference type="Proteomes" id="UP000320913"/>
    </source>
</evidence>
<dbReference type="InterPro" id="IPR018641">
    <property type="entry name" value="Trfase_1_rSAM/seldom-assoc"/>
</dbReference>
<dbReference type="SUPFAM" id="SSF53448">
    <property type="entry name" value="Nucleotide-diphospho-sugar transferases"/>
    <property type="match status" value="1"/>
</dbReference>
<dbReference type="Gene3D" id="3.90.550.10">
    <property type="entry name" value="Spore Coat Polysaccharide Biosynthesis Protein SpsA, Chain A"/>
    <property type="match status" value="1"/>
</dbReference>
<dbReference type="GO" id="GO:0016740">
    <property type="term" value="F:transferase activity"/>
    <property type="evidence" value="ECO:0007669"/>
    <property type="project" value="UniProtKB-KW"/>
</dbReference>